<evidence type="ECO:0000256" key="4">
    <source>
        <dbReference type="ARBA" id="ARBA00022741"/>
    </source>
</evidence>
<dbReference type="Gene3D" id="3.40.50.300">
    <property type="entry name" value="P-loop containing nucleotide triphosphate hydrolases"/>
    <property type="match status" value="1"/>
</dbReference>
<dbReference type="InterPro" id="IPR003593">
    <property type="entry name" value="AAA+_ATPase"/>
</dbReference>
<evidence type="ECO:0000256" key="6">
    <source>
        <dbReference type="ARBA" id="ARBA00022989"/>
    </source>
</evidence>
<dbReference type="Gene3D" id="1.20.1560.10">
    <property type="entry name" value="ABC transporter type 1, transmembrane domain"/>
    <property type="match status" value="1"/>
</dbReference>
<dbReference type="SUPFAM" id="SSF52540">
    <property type="entry name" value="P-loop containing nucleoside triphosphate hydrolases"/>
    <property type="match status" value="1"/>
</dbReference>
<protein>
    <submittedName>
        <fullName evidence="12">ATP-binding cassette superfamily</fullName>
    </submittedName>
</protein>
<evidence type="ECO:0000256" key="3">
    <source>
        <dbReference type="ARBA" id="ARBA00022692"/>
    </source>
</evidence>
<dbReference type="OMA" id="AFVQYIW"/>
<dbReference type="OrthoDB" id="6500128at2759"/>
<reference evidence="12 13" key="1">
    <citation type="journal article" date="2009" name="Science">
        <title>Green evolution and dynamic adaptations revealed by genomes of the marine picoeukaryotes Micromonas.</title>
        <authorList>
            <person name="Worden A.Z."/>
            <person name="Lee J.H."/>
            <person name="Mock T."/>
            <person name="Rouze P."/>
            <person name="Simmons M.P."/>
            <person name="Aerts A.L."/>
            <person name="Allen A.E."/>
            <person name="Cuvelier M.L."/>
            <person name="Derelle E."/>
            <person name="Everett M.V."/>
            <person name="Foulon E."/>
            <person name="Grimwood J."/>
            <person name="Gundlach H."/>
            <person name="Henrissat B."/>
            <person name="Napoli C."/>
            <person name="McDonald S.M."/>
            <person name="Parker M.S."/>
            <person name="Rombauts S."/>
            <person name="Salamov A."/>
            <person name="Von Dassow P."/>
            <person name="Badger J.H."/>
            <person name="Coutinho P.M."/>
            <person name="Demir E."/>
            <person name="Dubchak I."/>
            <person name="Gentemann C."/>
            <person name="Eikrem W."/>
            <person name="Gready J.E."/>
            <person name="John U."/>
            <person name="Lanier W."/>
            <person name="Lindquist E.A."/>
            <person name="Lucas S."/>
            <person name="Mayer K.F."/>
            <person name="Moreau H."/>
            <person name="Not F."/>
            <person name="Otillar R."/>
            <person name="Panaud O."/>
            <person name="Pangilinan J."/>
            <person name="Paulsen I."/>
            <person name="Piegu B."/>
            <person name="Poliakov A."/>
            <person name="Robbens S."/>
            <person name="Schmutz J."/>
            <person name="Toulza E."/>
            <person name="Wyss T."/>
            <person name="Zelensky A."/>
            <person name="Zhou K."/>
            <person name="Armbrust E.V."/>
            <person name="Bhattacharya D."/>
            <person name="Goodenough U.W."/>
            <person name="Van de Peer Y."/>
            <person name="Grigoriev I.V."/>
        </authorList>
    </citation>
    <scope>NUCLEOTIDE SEQUENCE [LARGE SCALE GENOMIC DNA]</scope>
    <source>
        <strain evidence="13">RCC299 / NOUM17</strain>
    </source>
</reference>
<feature type="domain" description="ABC transmembrane type-1" evidence="11">
    <location>
        <begin position="1"/>
        <end position="207"/>
    </location>
</feature>
<dbReference type="RefSeq" id="XP_002505532.1">
    <property type="nucleotide sequence ID" value="XM_002505486.1"/>
</dbReference>
<evidence type="ECO:0000256" key="1">
    <source>
        <dbReference type="ARBA" id="ARBA00004448"/>
    </source>
</evidence>
<dbReference type="eggNOG" id="KOG0058">
    <property type="taxonomic scope" value="Eukaryota"/>
</dbReference>
<feature type="transmembrane region" description="Helical" evidence="9">
    <location>
        <begin position="154"/>
        <end position="174"/>
    </location>
</feature>
<dbReference type="PANTHER" id="PTHR43394:SF1">
    <property type="entry name" value="ATP-BINDING CASSETTE SUB-FAMILY B MEMBER 10, MITOCHONDRIAL"/>
    <property type="match status" value="1"/>
</dbReference>
<dbReference type="InterPro" id="IPR036640">
    <property type="entry name" value="ABC1_TM_sf"/>
</dbReference>
<dbReference type="InParanoid" id="C1EF55"/>
<evidence type="ECO:0000256" key="5">
    <source>
        <dbReference type="ARBA" id="ARBA00022840"/>
    </source>
</evidence>
<keyword evidence="7 9" id="KW-0472">Membrane</keyword>
<dbReference type="SMART" id="SM00382">
    <property type="entry name" value="AAA"/>
    <property type="match status" value="1"/>
</dbReference>
<evidence type="ECO:0000256" key="2">
    <source>
        <dbReference type="ARBA" id="ARBA00022448"/>
    </source>
</evidence>
<dbReference type="GO" id="GO:0015421">
    <property type="term" value="F:ABC-type oligopeptide transporter activity"/>
    <property type="evidence" value="ECO:0007669"/>
    <property type="project" value="TreeGrafter"/>
</dbReference>
<dbReference type="InterPro" id="IPR039421">
    <property type="entry name" value="Type_1_exporter"/>
</dbReference>
<dbReference type="Pfam" id="PF00664">
    <property type="entry name" value="ABC_membrane"/>
    <property type="match status" value="1"/>
</dbReference>
<dbReference type="InterPro" id="IPR017871">
    <property type="entry name" value="ABC_transporter-like_CS"/>
</dbReference>
<feature type="region of interest" description="Disordered" evidence="8">
    <location>
        <begin position="210"/>
        <end position="234"/>
    </location>
</feature>
<dbReference type="GO" id="GO:0016887">
    <property type="term" value="F:ATP hydrolysis activity"/>
    <property type="evidence" value="ECO:0007669"/>
    <property type="project" value="InterPro"/>
</dbReference>
<keyword evidence="3 9" id="KW-0812">Transmembrane</keyword>
<dbReference type="EMBL" id="CP001331">
    <property type="protein sequence ID" value="ACO66790.1"/>
    <property type="molecule type" value="Genomic_DNA"/>
</dbReference>
<evidence type="ECO:0000256" key="8">
    <source>
        <dbReference type="SAM" id="MobiDB-lite"/>
    </source>
</evidence>
<dbReference type="GO" id="GO:0005743">
    <property type="term" value="C:mitochondrial inner membrane"/>
    <property type="evidence" value="ECO:0007669"/>
    <property type="project" value="UniProtKB-SubCell"/>
</dbReference>
<name>C1EF55_MICCC</name>
<keyword evidence="5 12" id="KW-0067">ATP-binding</keyword>
<proteinExistence type="predicted"/>
<evidence type="ECO:0000313" key="13">
    <source>
        <dbReference type="Proteomes" id="UP000002009"/>
    </source>
</evidence>
<sequence length="485" mass="50966">MEANLRRRIFACLLTEDTAVMDARSMGERRERLGSEVAHVADVVARSLTGGVKAAATAAHGAASLYRISWEISAVALGMVPPGVALFGAMGALSSRAHGKAAAAKERAASVAAERLAGVRTVRTFAQEDAELDRYDDALAEASRARRTATSVHALHLAMFAAVPSTAVAAWLWYGGSLVERGAMTVGELTTVVPLALEVAGALAQLSEKHSPGRKARGGARSASMDGEAVGDECPSPPALRGAIDFHDVVFAYPSRPGKVVLDGLTLSLRPGETFALVGPSGGGKSTVGALLERFYDPSEGSVRIDGVPVSAHDLLWLRRNVGAVAQDPTLFSGTVAENIAYARPGASRAEIEAAAVTANAHGFIENFPDGYETWVGERGVALSGGQRQRIAIARVLLADPAVLLLDEATSALDARSERLVSEALERARRGRTTVVIAHRLSTVRGADRVGVLVDGKIAEVGTHDELMRKRDGAYAEFVRTQLQG</sequence>
<dbReference type="Proteomes" id="UP000002009">
    <property type="component" value="Chromosome 13"/>
</dbReference>
<gene>
    <name evidence="12" type="ORF">MICPUN_87744</name>
</gene>
<evidence type="ECO:0000256" key="9">
    <source>
        <dbReference type="SAM" id="Phobius"/>
    </source>
</evidence>
<dbReference type="PROSITE" id="PS50893">
    <property type="entry name" value="ABC_TRANSPORTER_2"/>
    <property type="match status" value="1"/>
</dbReference>
<dbReference type="Pfam" id="PF00005">
    <property type="entry name" value="ABC_tran"/>
    <property type="match status" value="1"/>
</dbReference>
<dbReference type="FunFam" id="3.40.50.300:FF:000403">
    <property type="entry name" value="ATP-binding cassette sub-family B member 8, mitochondrial"/>
    <property type="match status" value="1"/>
</dbReference>
<keyword evidence="4" id="KW-0547">Nucleotide-binding</keyword>
<evidence type="ECO:0000259" key="11">
    <source>
        <dbReference type="PROSITE" id="PS50929"/>
    </source>
</evidence>
<dbReference type="SUPFAM" id="SSF90123">
    <property type="entry name" value="ABC transporter transmembrane region"/>
    <property type="match status" value="1"/>
</dbReference>
<keyword evidence="6 9" id="KW-1133">Transmembrane helix</keyword>
<dbReference type="InterPro" id="IPR011527">
    <property type="entry name" value="ABC1_TM_dom"/>
</dbReference>
<evidence type="ECO:0000313" key="12">
    <source>
        <dbReference type="EMBL" id="ACO66790.1"/>
    </source>
</evidence>
<dbReference type="KEGG" id="mis:MICPUN_87744"/>
<dbReference type="InterPro" id="IPR003439">
    <property type="entry name" value="ABC_transporter-like_ATP-bd"/>
</dbReference>
<dbReference type="AlphaFoldDB" id="C1EF55"/>
<dbReference type="GO" id="GO:0090374">
    <property type="term" value="P:oligopeptide export from mitochondrion"/>
    <property type="evidence" value="ECO:0007669"/>
    <property type="project" value="TreeGrafter"/>
</dbReference>
<dbReference type="GO" id="GO:0005524">
    <property type="term" value="F:ATP binding"/>
    <property type="evidence" value="ECO:0007669"/>
    <property type="project" value="UniProtKB-KW"/>
</dbReference>
<dbReference type="PROSITE" id="PS00211">
    <property type="entry name" value="ABC_TRANSPORTER_1"/>
    <property type="match status" value="1"/>
</dbReference>
<dbReference type="GeneID" id="8248705"/>
<dbReference type="InterPro" id="IPR027417">
    <property type="entry name" value="P-loop_NTPase"/>
</dbReference>
<dbReference type="PANTHER" id="PTHR43394">
    <property type="entry name" value="ATP-DEPENDENT PERMEASE MDL1, MITOCHONDRIAL"/>
    <property type="match status" value="1"/>
</dbReference>
<dbReference type="PROSITE" id="PS50929">
    <property type="entry name" value="ABC_TM1F"/>
    <property type="match status" value="1"/>
</dbReference>
<organism evidence="12 13">
    <name type="scientific">Micromonas commoda (strain RCC299 / NOUM17 / CCMP2709)</name>
    <name type="common">Picoplanktonic green alga</name>
    <dbReference type="NCBI Taxonomy" id="296587"/>
    <lineage>
        <taxon>Eukaryota</taxon>
        <taxon>Viridiplantae</taxon>
        <taxon>Chlorophyta</taxon>
        <taxon>Mamiellophyceae</taxon>
        <taxon>Mamiellales</taxon>
        <taxon>Mamiellaceae</taxon>
        <taxon>Micromonas</taxon>
    </lineage>
</organism>
<keyword evidence="13" id="KW-1185">Reference proteome</keyword>
<evidence type="ECO:0000256" key="7">
    <source>
        <dbReference type="ARBA" id="ARBA00023136"/>
    </source>
</evidence>
<dbReference type="STRING" id="296587.C1EF55"/>
<evidence type="ECO:0000259" key="10">
    <source>
        <dbReference type="PROSITE" id="PS50893"/>
    </source>
</evidence>
<keyword evidence="2" id="KW-0813">Transport</keyword>
<accession>C1EF55</accession>
<comment type="subcellular location">
    <subcellularLocation>
        <location evidence="1">Mitochondrion inner membrane</location>
        <topology evidence="1">Multi-pass membrane protein</topology>
    </subcellularLocation>
</comment>
<feature type="domain" description="ABC transporter" evidence="10">
    <location>
        <begin position="244"/>
        <end position="480"/>
    </location>
</feature>
<dbReference type="CDD" id="cd03249">
    <property type="entry name" value="ABC_MTABC3_MDL1_MDL2"/>
    <property type="match status" value="1"/>
</dbReference>